<feature type="region of interest" description="Disordered" evidence="2">
    <location>
        <begin position="97"/>
        <end position="121"/>
    </location>
</feature>
<evidence type="ECO:0000256" key="2">
    <source>
        <dbReference type="SAM" id="MobiDB-lite"/>
    </source>
</evidence>
<comment type="caution">
    <text evidence="1">Lacks conserved residue(s) required for the propagation of feature annotation.</text>
</comment>
<sequence>MYISVVLSLLILSSFATAATCNAPYTPATEYIIPNSYMVNFTLPYTIHEHFKFLGKEFDHTPFSTGYGATFPDSGLLDLIRSDCKVNLVVDNVSGLSPEDDDSSNVDSSQSSRTRTRRGMQKKAQWPLIQLSAADKVFLDTPPADETYYYVDNPGLVVDIYILDSGVNHIGNDFKDESNRDRLVNEANFSDKHDSYDDDAANAGDGTRVASVIGGN</sequence>
<dbReference type="GO" id="GO:0006508">
    <property type="term" value="P:proteolysis"/>
    <property type="evidence" value="ECO:0007669"/>
    <property type="project" value="InterPro"/>
</dbReference>
<name>A0A9P4TSN0_9PEZI</name>
<dbReference type="GO" id="GO:0004252">
    <property type="term" value="F:serine-type endopeptidase activity"/>
    <property type="evidence" value="ECO:0007669"/>
    <property type="project" value="InterPro"/>
</dbReference>
<evidence type="ECO:0000256" key="1">
    <source>
        <dbReference type="PROSITE-ProRule" id="PRU01240"/>
    </source>
</evidence>
<comment type="caution">
    <text evidence="4">The sequence shown here is derived from an EMBL/GenBank/DDBJ whole genome shotgun (WGS) entry which is preliminary data.</text>
</comment>
<keyword evidence="3" id="KW-0732">Signal</keyword>
<accession>A0A9P4TSN0</accession>
<dbReference type="EMBL" id="MU007107">
    <property type="protein sequence ID" value="KAF2420699.1"/>
    <property type="molecule type" value="Genomic_DNA"/>
</dbReference>
<gene>
    <name evidence="4" type="ORF">EJ08DRAFT_738504</name>
</gene>
<evidence type="ECO:0000313" key="4">
    <source>
        <dbReference type="EMBL" id="KAF2420699.1"/>
    </source>
</evidence>
<comment type="similarity">
    <text evidence="1">Belongs to the peptidase S8 family.</text>
</comment>
<dbReference type="OrthoDB" id="206201at2759"/>
<evidence type="ECO:0000256" key="3">
    <source>
        <dbReference type="SAM" id="SignalP"/>
    </source>
</evidence>
<proteinExistence type="inferred from homology"/>
<keyword evidence="5" id="KW-1185">Reference proteome</keyword>
<dbReference type="PROSITE" id="PS51892">
    <property type="entry name" value="SUBTILASE"/>
    <property type="match status" value="1"/>
</dbReference>
<dbReference type="SUPFAM" id="SSF52743">
    <property type="entry name" value="Subtilisin-like"/>
    <property type="match status" value="1"/>
</dbReference>
<dbReference type="AlphaFoldDB" id="A0A9P4TSN0"/>
<dbReference type="Proteomes" id="UP000800235">
    <property type="component" value="Unassembled WGS sequence"/>
</dbReference>
<evidence type="ECO:0000313" key="5">
    <source>
        <dbReference type="Proteomes" id="UP000800235"/>
    </source>
</evidence>
<feature type="signal peptide" evidence="3">
    <location>
        <begin position="1"/>
        <end position="18"/>
    </location>
</feature>
<dbReference type="InterPro" id="IPR036852">
    <property type="entry name" value="Peptidase_S8/S53_dom_sf"/>
</dbReference>
<organism evidence="4 5">
    <name type="scientific">Tothia fuscella</name>
    <dbReference type="NCBI Taxonomy" id="1048955"/>
    <lineage>
        <taxon>Eukaryota</taxon>
        <taxon>Fungi</taxon>
        <taxon>Dikarya</taxon>
        <taxon>Ascomycota</taxon>
        <taxon>Pezizomycotina</taxon>
        <taxon>Dothideomycetes</taxon>
        <taxon>Pleosporomycetidae</taxon>
        <taxon>Venturiales</taxon>
        <taxon>Cylindrosympodiaceae</taxon>
        <taxon>Tothia</taxon>
    </lineage>
</organism>
<dbReference type="Gene3D" id="3.40.50.200">
    <property type="entry name" value="Peptidase S8/S53 domain"/>
    <property type="match status" value="1"/>
</dbReference>
<reference evidence="4" key="1">
    <citation type="journal article" date="2020" name="Stud. Mycol.">
        <title>101 Dothideomycetes genomes: a test case for predicting lifestyles and emergence of pathogens.</title>
        <authorList>
            <person name="Haridas S."/>
            <person name="Albert R."/>
            <person name="Binder M."/>
            <person name="Bloem J."/>
            <person name="Labutti K."/>
            <person name="Salamov A."/>
            <person name="Andreopoulos B."/>
            <person name="Baker S."/>
            <person name="Barry K."/>
            <person name="Bills G."/>
            <person name="Bluhm B."/>
            <person name="Cannon C."/>
            <person name="Castanera R."/>
            <person name="Culley D."/>
            <person name="Daum C."/>
            <person name="Ezra D."/>
            <person name="Gonzalez J."/>
            <person name="Henrissat B."/>
            <person name="Kuo A."/>
            <person name="Liang C."/>
            <person name="Lipzen A."/>
            <person name="Lutzoni F."/>
            <person name="Magnuson J."/>
            <person name="Mondo S."/>
            <person name="Nolan M."/>
            <person name="Ohm R."/>
            <person name="Pangilinan J."/>
            <person name="Park H.-J."/>
            <person name="Ramirez L."/>
            <person name="Alfaro M."/>
            <person name="Sun H."/>
            <person name="Tritt A."/>
            <person name="Yoshinaga Y."/>
            <person name="Zwiers L.-H."/>
            <person name="Turgeon B."/>
            <person name="Goodwin S."/>
            <person name="Spatafora J."/>
            <person name="Crous P."/>
            <person name="Grigoriev I."/>
        </authorList>
    </citation>
    <scope>NUCLEOTIDE SEQUENCE</scope>
    <source>
        <strain evidence="4">CBS 130266</strain>
    </source>
</reference>
<protein>
    <submittedName>
        <fullName evidence="4">Uncharacterized protein</fullName>
    </submittedName>
</protein>
<feature type="chain" id="PRO_5040250285" evidence="3">
    <location>
        <begin position="19"/>
        <end position="216"/>
    </location>
</feature>